<organism evidence="2 3">
    <name type="scientific">Candidatus Roizmanbacteria bacterium RIFCSPHIGHO2_02_FULL_40_9</name>
    <dbReference type="NCBI Taxonomy" id="1802042"/>
    <lineage>
        <taxon>Bacteria</taxon>
        <taxon>Candidatus Roizmaniibacteriota</taxon>
    </lineage>
</organism>
<dbReference type="EMBL" id="MFZS01000005">
    <property type="protein sequence ID" value="OGK29301.1"/>
    <property type="molecule type" value="Genomic_DNA"/>
</dbReference>
<name>A0A1F7HDE7_9BACT</name>
<evidence type="ECO:0000313" key="2">
    <source>
        <dbReference type="EMBL" id="OGK29301.1"/>
    </source>
</evidence>
<sequence length="106" mass="12281">MPRKTRKQKRLADIHRSAKISYHGNGDVSSTERKILITNVEEEVPIKKPVFSKPKYSYEQTPLDAIIRKETTKDIFKTCIVIGILLCLQIGLFFFKNHIPFLSSYL</sequence>
<dbReference type="Proteomes" id="UP000177027">
    <property type="component" value="Unassembled WGS sequence"/>
</dbReference>
<keyword evidence="1" id="KW-1133">Transmembrane helix</keyword>
<dbReference type="AlphaFoldDB" id="A0A1F7HDE7"/>
<evidence type="ECO:0000313" key="3">
    <source>
        <dbReference type="Proteomes" id="UP000177027"/>
    </source>
</evidence>
<proteinExistence type="predicted"/>
<gene>
    <name evidence="2" type="ORF">A3D06_01570</name>
</gene>
<comment type="caution">
    <text evidence="2">The sequence shown here is derived from an EMBL/GenBank/DDBJ whole genome shotgun (WGS) entry which is preliminary data.</text>
</comment>
<keyword evidence="1" id="KW-0812">Transmembrane</keyword>
<accession>A0A1F7HDE7</accession>
<keyword evidence="1" id="KW-0472">Membrane</keyword>
<feature type="transmembrane region" description="Helical" evidence="1">
    <location>
        <begin position="75"/>
        <end position="95"/>
    </location>
</feature>
<reference evidence="2 3" key="1">
    <citation type="journal article" date="2016" name="Nat. Commun.">
        <title>Thousands of microbial genomes shed light on interconnected biogeochemical processes in an aquifer system.</title>
        <authorList>
            <person name="Anantharaman K."/>
            <person name="Brown C.T."/>
            <person name="Hug L.A."/>
            <person name="Sharon I."/>
            <person name="Castelle C.J."/>
            <person name="Probst A.J."/>
            <person name="Thomas B.C."/>
            <person name="Singh A."/>
            <person name="Wilkins M.J."/>
            <person name="Karaoz U."/>
            <person name="Brodie E.L."/>
            <person name="Williams K.H."/>
            <person name="Hubbard S.S."/>
            <person name="Banfield J.F."/>
        </authorList>
    </citation>
    <scope>NUCLEOTIDE SEQUENCE [LARGE SCALE GENOMIC DNA]</scope>
</reference>
<evidence type="ECO:0000256" key="1">
    <source>
        <dbReference type="SAM" id="Phobius"/>
    </source>
</evidence>
<protein>
    <submittedName>
        <fullName evidence="2">Uncharacterized protein</fullName>
    </submittedName>
</protein>